<accession>A0ABV6VRR3</accession>
<evidence type="ECO:0000256" key="5">
    <source>
        <dbReference type="ARBA" id="ARBA00022801"/>
    </source>
</evidence>
<dbReference type="InterPro" id="IPR015943">
    <property type="entry name" value="WD40/YVTN_repeat-like_dom_sf"/>
</dbReference>
<dbReference type="InterPro" id="IPR036034">
    <property type="entry name" value="PDZ_sf"/>
</dbReference>
<dbReference type="EMBL" id="JBHFAB010000004">
    <property type="protein sequence ID" value="MFC1416442.1"/>
    <property type="molecule type" value="Genomic_DNA"/>
</dbReference>
<dbReference type="InterPro" id="IPR005151">
    <property type="entry name" value="Tail-specific_protease"/>
</dbReference>
<dbReference type="Gene3D" id="2.30.42.10">
    <property type="match status" value="1"/>
</dbReference>
<dbReference type="InterPro" id="IPR029414">
    <property type="entry name" value="Tricorn_PDZ"/>
</dbReference>
<comment type="subcellular location">
    <subcellularLocation>
        <location evidence="1 7">Cytoplasm</location>
    </subcellularLocation>
</comment>
<feature type="compositionally biased region" description="Basic and acidic residues" evidence="8">
    <location>
        <begin position="523"/>
        <end position="537"/>
    </location>
</feature>
<dbReference type="PANTHER" id="PTHR43253">
    <property type="entry name" value="TRICORN PROTEASE HOMOLOG 2-RELATED"/>
    <property type="match status" value="1"/>
</dbReference>
<evidence type="ECO:0000256" key="6">
    <source>
        <dbReference type="ARBA" id="ARBA00022825"/>
    </source>
</evidence>
<name>A0ABV6VRR3_9ACTN</name>
<organism evidence="10 11">
    <name type="scientific">Streptacidiphilus cavernicola</name>
    <dbReference type="NCBI Taxonomy" id="3342716"/>
    <lineage>
        <taxon>Bacteria</taxon>
        <taxon>Bacillati</taxon>
        <taxon>Actinomycetota</taxon>
        <taxon>Actinomycetes</taxon>
        <taxon>Kitasatosporales</taxon>
        <taxon>Streptomycetaceae</taxon>
        <taxon>Streptacidiphilus</taxon>
    </lineage>
</organism>
<dbReference type="Pfam" id="PF26550">
    <property type="entry name" value="Tricorn_2nd"/>
    <property type="match status" value="1"/>
</dbReference>
<comment type="caution">
    <text evidence="10">The sequence shown here is derived from an EMBL/GenBank/DDBJ whole genome shotgun (WGS) entry which is preliminary data.</text>
</comment>
<evidence type="ECO:0000313" key="11">
    <source>
        <dbReference type="Proteomes" id="UP001592531"/>
    </source>
</evidence>
<dbReference type="RefSeq" id="WP_380533679.1">
    <property type="nucleotide sequence ID" value="NZ_JBHFAB010000004.1"/>
</dbReference>
<comment type="similarity">
    <text evidence="2 7">Belongs to the peptidase S41B family.</text>
</comment>
<sequence length="1077" mass="115774">MTEADSYLRYPHIHADLVTFVAENDVWLAPVEGGRAWRVSADQVPATRPRISPDGALIAWTSTRDGAPEVHVAPVDGGQSRRLTYWGSAQTAVLGWTADGEVLALSSVGRMSRAHPWAFAVPLDGGPARRLPYGRVGGVAAEPGGARVLLSSAGMSREPAYWKRYRGGTAGKLWIGVEGDFARVHADVDGNIDSPMWVGGGSGGRIAFLSDHDGVGRLWSSLPDGSDLRRHSGQEFYARNASTDGARVVYHSGGDLFLVEDLAGAEPRRLDVRLGGPRVNRQPRPVPAGRHLGAVSPDEDARSSVVEVRGTIHRVTHRDGPVRALAAVPGVRNRLPLALPDGASVWVTDAEGEDGLEFADGRRVALGRLGRVEELVASPDGAHLAVANRDGLVLLVAAADGAVRELDRGTSSHATDLAFSPDSQWLAWSHALSVEEVPRQLRLARIADGTVTELTPPRFTDYAPTFTADGKHLAFLSMRDFDPVYDAHVFDLSFPVACRPYLLTLAADTLSPFGPQPQGRALGKGDDDAKDDPKKADDDAEKAEEGADGAEEAPRTRLDLDGLADRIVPFPVPSGNYSSLRAVKGGVVWLEHPTGGELGTSRATPEDDAERSSLERFDFATRRAETLVDELDRFEVSGDGSRLAVVDHGELRIVPADHRVGKDERDDAVTVDLSRVRVTVDPAAEWRQMFDETARLMRDNFWRTDLGGLDWPAVQRRYRPLVERLGSYSDLVDLLWELQGEPGTSHAYVQPSGYGAPAARRQGMLGADLVRDEAGVWRVARVLPGESSDPAARSPLGAPGVGVRAGESIVEVDGHPVDTVSGPAPLLVGTAGKPVELTVGAADDPSARRTVVVVPLADEESLRYHAWVADRRAYVHERSAGALGYLHVPDMVANGWAQVHRDLRTEMAREGLVVDVRENRGGHTSQLIIEKLNRRVIGWGVVRDFTPHSYPEIAPRGPLVSVADEYSGSDGDIVNAAFQALKLGPVVGVRTWGGVVGIDGHYSLVDGTGVTQPRFSTWMEGYGWGLENHGVDPDVVVVCTPQDWAAGRDPQLDEAIRIALAALAETPAASPPPVPPL</sequence>
<dbReference type="Pfam" id="PF14684">
    <property type="entry name" value="Tricorn_C1"/>
    <property type="match status" value="1"/>
</dbReference>
<evidence type="ECO:0000256" key="7">
    <source>
        <dbReference type="PIRNR" id="PIRNR036421"/>
    </source>
</evidence>
<feature type="domain" description="Tail specific protease" evidence="9">
    <location>
        <begin position="846"/>
        <end position="1038"/>
    </location>
</feature>
<comment type="function">
    <text evidence="7">Degrades oligopeptides.</text>
</comment>
<evidence type="ECO:0000256" key="2">
    <source>
        <dbReference type="ARBA" id="ARBA00008524"/>
    </source>
</evidence>
<keyword evidence="3 7" id="KW-0963">Cytoplasm</keyword>
<evidence type="ECO:0000259" key="9">
    <source>
        <dbReference type="SMART" id="SM00245"/>
    </source>
</evidence>
<dbReference type="Pfam" id="PF03572">
    <property type="entry name" value="Peptidase_S41"/>
    <property type="match status" value="1"/>
</dbReference>
<keyword evidence="4 7" id="KW-0645">Protease</keyword>
<evidence type="ECO:0000256" key="8">
    <source>
        <dbReference type="SAM" id="MobiDB-lite"/>
    </source>
</evidence>
<feature type="compositionally biased region" description="Acidic residues" evidence="8">
    <location>
        <begin position="538"/>
        <end position="551"/>
    </location>
</feature>
<keyword evidence="11" id="KW-1185">Reference proteome</keyword>
<dbReference type="SUPFAM" id="SSF52096">
    <property type="entry name" value="ClpP/crotonase"/>
    <property type="match status" value="1"/>
</dbReference>
<dbReference type="SUPFAM" id="SSF50156">
    <property type="entry name" value="PDZ domain-like"/>
    <property type="match status" value="1"/>
</dbReference>
<dbReference type="PANTHER" id="PTHR43253:SF1">
    <property type="entry name" value="TRICORN PROTEASE HOMOLOG 2-RELATED"/>
    <property type="match status" value="1"/>
</dbReference>
<dbReference type="CDD" id="cd10828">
    <property type="entry name" value="cpPDZ_Tricorn-protease"/>
    <property type="match status" value="1"/>
</dbReference>
<dbReference type="InterPro" id="IPR028204">
    <property type="entry name" value="Tricorn_C1"/>
</dbReference>
<keyword evidence="6 7" id="KW-0720">Serine protease</keyword>
<feature type="region of interest" description="Disordered" evidence="8">
    <location>
        <begin position="513"/>
        <end position="558"/>
    </location>
</feature>
<dbReference type="Pfam" id="PF14685">
    <property type="entry name" value="PDZ_Tricorn"/>
    <property type="match status" value="1"/>
</dbReference>
<dbReference type="Proteomes" id="UP001592531">
    <property type="component" value="Unassembled WGS sequence"/>
</dbReference>
<gene>
    <name evidence="10" type="ORF">ACEZDE_07270</name>
</gene>
<evidence type="ECO:0000256" key="1">
    <source>
        <dbReference type="ARBA" id="ARBA00004496"/>
    </source>
</evidence>
<dbReference type="InterPro" id="IPR029045">
    <property type="entry name" value="ClpP/crotonase-like_dom_sf"/>
</dbReference>
<dbReference type="InterPro" id="IPR012393">
    <property type="entry name" value="Tricorn_protease"/>
</dbReference>
<dbReference type="SUPFAM" id="SSF69304">
    <property type="entry name" value="Tricorn protease N-terminal domain"/>
    <property type="match status" value="1"/>
</dbReference>
<dbReference type="Gene3D" id="2.130.10.10">
    <property type="entry name" value="YVTN repeat-like/Quinoprotein amine dehydrogenase"/>
    <property type="match status" value="1"/>
</dbReference>
<feature type="region of interest" description="Disordered" evidence="8">
    <location>
        <begin position="275"/>
        <end position="300"/>
    </location>
</feature>
<reference evidence="10 11" key="1">
    <citation type="submission" date="2024-09" db="EMBL/GenBank/DDBJ databases">
        <authorList>
            <person name="Lee S.D."/>
        </authorList>
    </citation>
    <scope>NUCLEOTIDE SEQUENCE [LARGE SCALE GENOMIC DNA]</scope>
    <source>
        <strain evidence="10 11">N8-3</strain>
    </source>
</reference>
<dbReference type="PIRSF" id="PIRSF036421">
    <property type="entry name" value="Tricorn_protease"/>
    <property type="match status" value="1"/>
</dbReference>
<protein>
    <recommendedName>
        <fullName evidence="7">Tricorn protease homolog</fullName>
        <ecNumber evidence="7">3.4.21.-</ecNumber>
    </recommendedName>
</protein>
<dbReference type="EC" id="3.4.21.-" evidence="7"/>
<dbReference type="CDD" id="cd07562">
    <property type="entry name" value="Peptidase_S41_TRI"/>
    <property type="match status" value="1"/>
</dbReference>
<keyword evidence="5 7" id="KW-0378">Hydrolase</keyword>
<dbReference type="Gene3D" id="2.120.10.60">
    <property type="entry name" value="Tricorn protease N-terminal domain"/>
    <property type="match status" value="1"/>
</dbReference>
<dbReference type="Gene3D" id="3.90.226.10">
    <property type="entry name" value="2-enoyl-CoA Hydratase, Chain A, domain 1"/>
    <property type="match status" value="1"/>
</dbReference>
<evidence type="ECO:0000313" key="10">
    <source>
        <dbReference type="EMBL" id="MFC1416442.1"/>
    </source>
</evidence>
<dbReference type="SMART" id="SM00245">
    <property type="entry name" value="TSPc"/>
    <property type="match status" value="1"/>
</dbReference>
<evidence type="ECO:0000256" key="4">
    <source>
        <dbReference type="ARBA" id="ARBA00022670"/>
    </source>
</evidence>
<evidence type="ECO:0000256" key="3">
    <source>
        <dbReference type="ARBA" id="ARBA00022490"/>
    </source>
</evidence>
<dbReference type="Gene3D" id="3.30.750.44">
    <property type="match status" value="1"/>
</dbReference>
<proteinExistence type="inferred from homology"/>
<dbReference type="SUPFAM" id="SSF82171">
    <property type="entry name" value="DPP6 N-terminal domain-like"/>
    <property type="match status" value="1"/>
</dbReference>
<dbReference type="Pfam" id="PF26549">
    <property type="entry name" value="Tricorn_N"/>
    <property type="match status" value="1"/>
</dbReference>